<feature type="chain" id="PRO_5008585574" description="LRRCT domain-containing protein" evidence="5">
    <location>
        <begin position="44"/>
        <end position="603"/>
    </location>
</feature>
<dbReference type="InterPro" id="IPR003591">
    <property type="entry name" value="Leu-rich_rpt_typical-subtyp"/>
</dbReference>
<keyword evidence="3" id="KW-0677">Repeat</keyword>
<dbReference type="InterPro" id="IPR032675">
    <property type="entry name" value="LRR_dom_sf"/>
</dbReference>
<evidence type="ECO:0000256" key="3">
    <source>
        <dbReference type="ARBA" id="ARBA00022737"/>
    </source>
</evidence>
<dbReference type="SUPFAM" id="SSF52058">
    <property type="entry name" value="L domain-like"/>
    <property type="match status" value="1"/>
</dbReference>
<dbReference type="AlphaFoldDB" id="A0A1B6J0I9"/>
<keyword evidence="4" id="KW-0812">Transmembrane</keyword>
<gene>
    <name evidence="7" type="ORF">g.19984</name>
</gene>
<evidence type="ECO:0000256" key="5">
    <source>
        <dbReference type="SAM" id="SignalP"/>
    </source>
</evidence>
<evidence type="ECO:0000256" key="4">
    <source>
        <dbReference type="SAM" id="Phobius"/>
    </source>
</evidence>
<proteinExistence type="predicted"/>
<dbReference type="SMART" id="SM00082">
    <property type="entry name" value="LRRCT"/>
    <property type="match status" value="1"/>
</dbReference>
<dbReference type="Pfam" id="PF00560">
    <property type="entry name" value="LRR_1"/>
    <property type="match status" value="1"/>
</dbReference>
<dbReference type="InterPro" id="IPR000483">
    <property type="entry name" value="Cys-rich_flank_reg_C"/>
</dbReference>
<dbReference type="Gene3D" id="3.80.10.10">
    <property type="entry name" value="Ribonuclease Inhibitor"/>
    <property type="match status" value="2"/>
</dbReference>
<keyword evidence="2 5" id="KW-0732">Signal</keyword>
<evidence type="ECO:0000313" key="7">
    <source>
        <dbReference type="EMBL" id="JAS92689.1"/>
    </source>
</evidence>
<dbReference type="EMBL" id="GECU01015017">
    <property type="protein sequence ID" value="JAS92689.1"/>
    <property type="molecule type" value="Transcribed_RNA"/>
</dbReference>
<keyword evidence="4" id="KW-1133">Transmembrane helix</keyword>
<feature type="domain" description="LRRCT" evidence="6">
    <location>
        <begin position="401"/>
        <end position="473"/>
    </location>
</feature>
<dbReference type="PRINTS" id="PR00019">
    <property type="entry name" value="LEURICHRPT"/>
</dbReference>
<sequence length="603" mass="67601">MGLAPAAGLWSPPSLWREVCSSAQMSHRALFLSVVLLATAVSAMCPPQCFCYDDTLTATCTSAKLEVFPIQLNPDVKHIDLSDNKIVSVDYTLTFYINLLQLDLSYNKIHSLGSRNFERQENLTFLNISYNQITQLGKGTFKGLKLLKLLDLSNNSIEFVDGSAFIDTVELELLNFSNNKITSFEDSSVFKNLRKLKYLYLNGNQILDVPSKILQNLPYSSIEVLSLSNNYIDMLDDLSFPSPVIGSLRQLFLSSNAISSIHRSSFNSLHSLSHLDLSDNNLTTVPTEQMSKLSQLTELDLSENMFTELPAVAFQSLFHLKVLHLSRMPRLSRIDSRAFVDNIHLESVIMDDNREVNALPPRVFHGNLHLKHVSIRRNSLKVIDASHFPVDNLQSLDVSDNPLNCNCSMLWLWKLALVERLAAESSFTTSNDTLDRSGGQYLRLSISNLKCDSPQNLKGKLLVDVPDSVVRCETTWFTVAVVTAFVLALFVATCVVLLLISSDRTFLFCKKTKDPNDASMNGESKRLAPNIRAGSAPPPVLMLMPDKEFAGEYVKSLTPNQVRDLRYMEPWVPVKSDHMNQIHNEYTLDVTSSGRKPAHVVYV</sequence>
<dbReference type="PANTHER" id="PTHR24369">
    <property type="entry name" value="ANTIGEN BSP, PUTATIVE-RELATED"/>
    <property type="match status" value="1"/>
</dbReference>
<dbReference type="SMART" id="SM00364">
    <property type="entry name" value="LRR_BAC"/>
    <property type="match status" value="4"/>
</dbReference>
<evidence type="ECO:0000256" key="2">
    <source>
        <dbReference type="ARBA" id="ARBA00022729"/>
    </source>
</evidence>
<dbReference type="InterPro" id="IPR001611">
    <property type="entry name" value="Leu-rich_rpt"/>
</dbReference>
<dbReference type="InterPro" id="IPR050541">
    <property type="entry name" value="LRR_TM_domain-containing"/>
</dbReference>
<dbReference type="PANTHER" id="PTHR24369:SF213">
    <property type="entry name" value="INSULIN LIKE GROWTH FACTOR BINDING PROTEIN ACID LABILE SUBUNIT"/>
    <property type="match status" value="1"/>
</dbReference>
<protein>
    <recommendedName>
        <fullName evidence="6">LRRCT domain-containing protein</fullName>
    </recommendedName>
</protein>
<name>A0A1B6J0I9_9HEMI</name>
<reference evidence="7" key="1">
    <citation type="submission" date="2015-11" db="EMBL/GenBank/DDBJ databases">
        <title>De novo transcriptome assembly of four potential Pierce s Disease insect vectors from Arizona vineyards.</title>
        <authorList>
            <person name="Tassone E.E."/>
        </authorList>
    </citation>
    <scope>NUCLEOTIDE SEQUENCE</scope>
</reference>
<dbReference type="SMART" id="SM00365">
    <property type="entry name" value="LRR_SD22"/>
    <property type="match status" value="6"/>
</dbReference>
<evidence type="ECO:0000256" key="1">
    <source>
        <dbReference type="ARBA" id="ARBA00022614"/>
    </source>
</evidence>
<organism evidence="7">
    <name type="scientific">Homalodisca liturata</name>
    <dbReference type="NCBI Taxonomy" id="320908"/>
    <lineage>
        <taxon>Eukaryota</taxon>
        <taxon>Metazoa</taxon>
        <taxon>Ecdysozoa</taxon>
        <taxon>Arthropoda</taxon>
        <taxon>Hexapoda</taxon>
        <taxon>Insecta</taxon>
        <taxon>Pterygota</taxon>
        <taxon>Neoptera</taxon>
        <taxon>Paraneoptera</taxon>
        <taxon>Hemiptera</taxon>
        <taxon>Auchenorrhyncha</taxon>
        <taxon>Membracoidea</taxon>
        <taxon>Cicadellidae</taxon>
        <taxon>Cicadellinae</taxon>
        <taxon>Proconiini</taxon>
        <taxon>Homalodisca</taxon>
    </lineage>
</organism>
<dbReference type="GO" id="GO:0005886">
    <property type="term" value="C:plasma membrane"/>
    <property type="evidence" value="ECO:0007669"/>
    <property type="project" value="TreeGrafter"/>
</dbReference>
<dbReference type="PROSITE" id="PS51450">
    <property type="entry name" value="LRR"/>
    <property type="match status" value="8"/>
</dbReference>
<keyword evidence="1" id="KW-0433">Leucine-rich repeat</keyword>
<accession>A0A1B6J0I9</accession>
<feature type="signal peptide" evidence="5">
    <location>
        <begin position="1"/>
        <end position="43"/>
    </location>
</feature>
<dbReference type="SMART" id="SM00369">
    <property type="entry name" value="LRR_TYP"/>
    <property type="match status" value="10"/>
</dbReference>
<feature type="transmembrane region" description="Helical" evidence="4">
    <location>
        <begin position="476"/>
        <end position="500"/>
    </location>
</feature>
<keyword evidence="4" id="KW-0472">Membrane</keyword>
<dbReference type="Pfam" id="PF13855">
    <property type="entry name" value="LRR_8"/>
    <property type="match status" value="3"/>
</dbReference>
<dbReference type="FunFam" id="3.80.10.10:FF:001164">
    <property type="entry name" value="GH01279p"/>
    <property type="match status" value="1"/>
</dbReference>
<evidence type="ECO:0000259" key="6">
    <source>
        <dbReference type="SMART" id="SM00082"/>
    </source>
</evidence>